<feature type="compositionally biased region" description="Basic and acidic residues" evidence="1">
    <location>
        <begin position="90"/>
        <end position="101"/>
    </location>
</feature>
<reference evidence="2" key="1">
    <citation type="journal article" date="2022" name="bioRxiv">
        <title>Sequencing and chromosome-scale assembly of the giantPleurodeles waltlgenome.</title>
        <authorList>
            <person name="Brown T."/>
            <person name="Elewa A."/>
            <person name="Iarovenko S."/>
            <person name="Subramanian E."/>
            <person name="Araus A.J."/>
            <person name="Petzold A."/>
            <person name="Susuki M."/>
            <person name="Suzuki K.-i.T."/>
            <person name="Hayashi T."/>
            <person name="Toyoda A."/>
            <person name="Oliveira C."/>
            <person name="Osipova E."/>
            <person name="Leigh N.D."/>
            <person name="Simon A."/>
            <person name="Yun M.H."/>
        </authorList>
    </citation>
    <scope>NUCLEOTIDE SEQUENCE</scope>
    <source>
        <strain evidence="2">20211129_DDA</strain>
        <tissue evidence="2">Liver</tissue>
    </source>
</reference>
<dbReference type="AlphaFoldDB" id="A0AAV7SHX3"/>
<dbReference type="EMBL" id="JANPWB010000008">
    <property type="protein sequence ID" value="KAJ1163688.1"/>
    <property type="molecule type" value="Genomic_DNA"/>
</dbReference>
<keyword evidence="3" id="KW-1185">Reference proteome</keyword>
<evidence type="ECO:0000313" key="2">
    <source>
        <dbReference type="EMBL" id="KAJ1163688.1"/>
    </source>
</evidence>
<dbReference type="Proteomes" id="UP001066276">
    <property type="component" value="Chromosome 4_2"/>
</dbReference>
<protein>
    <submittedName>
        <fullName evidence="2">Uncharacterized protein</fullName>
    </submittedName>
</protein>
<evidence type="ECO:0000256" key="1">
    <source>
        <dbReference type="SAM" id="MobiDB-lite"/>
    </source>
</evidence>
<feature type="region of interest" description="Disordered" evidence="1">
    <location>
        <begin position="24"/>
        <end position="102"/>
    </location>
</feature>
<accession>A0AAV7SHX3</accession>
<feature type="compositionally biased region" description="Basic residues" evidence="1">
    <location>
        <begin position="35"/>
        <end position="58"/>
    </location>
</feature>
<sequence>MLRFPTRISSGRQPITDDFRVMASRKQPFAPSLGKQKRRRTWRHHRRRKQGQQRRRFLQWRTGKQSTAAKERRAWKTPAAPRPPPGAPHDAAEGQEAEHPHSCHALGRAWPQQGTDFMTKSKVLTRSTVLIYAQRSSLNSFPSIQFIGIKFDNSLGRAFLSEHWKLKTQTHLRNQLVKSDIC</sequence>
<gene>
    <name evidence="2" type="ORF">NDU88_004142</name>
</gene>
<proteinExistence type="predicted"/>
<name>A0AAV7SHX3_PLEWA</name>
<comment type="caution">
    <text evidence="2">The sequence shown here is derived from an EMBL/GenBank/DDBJ whole genome shotgun (WGS) entry which is preliminary data.</text>
</comment>
<organism evidence="2 3">
    <name type="scientific">Pleurodeles waltl</name>
    <name type="common">Iberian ribbed newt</name>
    <dbReference type="NCBI Taxonomy" id="8319"/>
    <lineage>
        <taxon>Eukaryota</taxon>
        <taxon>Metazoa</taxon>
        <taxon>Chordata</taxon>
        <taxon>Craniata</taxon>
        <taxon>Vertebrata</taxon>
        <taxon>Euteleostomi</taxon>
        <taxon>Amphibia</taxon>
        <taxon>Batrachia</taxon>
        <taxon>Caudata</taxon>
        <taxon>Salamandroidea</taxon>
        <taxon>Salamandridae</taxon>
        <taxon>Pleurodelinae</taxon>
        <taxon>Pleurodeles</taxon>
    </lineage>
</organism>
<evidence type="ECO:0000313" key="3">
    <source>
        <dbReference type="Proteomes" id="UP001066276"/>
    </source>
</evidence>